<gene>
    <name evidence="1" type="ORF">DPMN_186998</name>
</gene>
<reference evidence="1" key="1">
    <citation type="journal article" date="2019" name="bioRxiv">
        <title>The Genome of the Zebra Mussel, Dreissena polymorpha: A Resource for Invasive Species Research.</title>
        <authorList>
            <person name="McCartney M.A."/>
            <person name="Auch B."/>
            <person name="Kono T."/>
            <person name="Mallez S."/>
            <person name="Zhang Y."/>
            <person name="Obille A."/>
            <person name="Becker A."/>
            <person name="Abrahante J.E."/>
            <person name="Garbe J."/>
            <person name="Badalamenti J.P."/>
            <person name="Herman A."/>
            <person name="Mangelson H."/>
            <person name="Liachko I."/>
            <person name="Sullivan S."/>
            <person name="Sone E.D."/>
            <person name="Koren S."/>
            <person name="Silverstein K.A.T."/>
            <person name="Beckman K.B."/>
            <person name="Gohl D.M."/>
        </authorList>
    </citation>
    <scope>NUCLEOTIDE SEQUENCE</scope>
    <source>
        <strain evidence="1">Duluth1</strain>
        <tissue evidence="1">Whole animal</tissue>
    </source>
</reference>
<dbReference type="EMBL" id="JAIWYP010000010">
    <property type="protein sequence ID" value="KAH3752381.1"/>
    <property type="molecule type" value="Genomic_DNA"/>
</dbReference>
<evidence type="ECO:0000313" key="2">
    <source>
        <dbReference type="Proteomes" id="UP000828390"/>
    </source>
</evidence>
<keyword evidence="2" id="KW-1185">Reference proteome</keyword>
<reference evidence="1" key="2">
    <citation type="submission" date="2020-11" db="EMBL/GenBank/DDBJ databases">
        <authorList>
            <person name="McCartney M.A."/>
            <person name="Auch B."/>
            <person name="Kono T."/>
            <person name="Mallez S."/>
            <person name="Becker A."/>
            <person name="Gohl D.M."/>
            <person name="Silverstein K.A.T."/>
            <person name="Koren S."/>
            <person name="Bechman K.B."/>
            <person name="Herman A."/>
            <person name="Abrahante J.E."/>
            <person name="Garbe J."/>
        </authorList>
    </citation>
    <scope>NUCLEOTIDE SEQUENCE</scope>
    <source>
        <strain evidence="1">Duluth1</strain>
        <tissue evidence="1">Whole animal</tissue>
    </source>
</reference>
<dbReference type="AlphaFoldDB" id="A0A9D4I729"/>
<sequence>MLNHEATRFSSWRYSTDGDRDVLVMESPYIIFSRKSINRTEESRYHRRMPTVVLEKSTCCPWRRTAVVAFW</sequence>
<evidence type="ECO:0000313" key="1">
    <source>
        <dbReference type="EMBL" id="KAH3752381.1"/>
    </source>
</evidence>
<name>A0A9D4I729_DREPO</name>
<comment type="caution">
    <text evidence="1">The sequence shown here is derived from an EMBL/GenBank/DDBJ whole genome shotgun (WGS) entry which is preliminary data.</text>
</comment>
<organism evidence="1 2">
    <name type="scientific">Dreissena polymorpha</name>
    <name type="common">Zebra mussel</name>
    <name type="synonym">Mytilus polymorpha</name>
    <dbReference type="NCBI Taxonomy" id="45954"/>
    <lineage>
        <taxon>Eukaryota</taxon>
        <taxon>Metazoa</taxon>
        <taxon>Spiralia</taxon>
        <taxon>Lophotrochozoa</taxon>
        <taxon>Mollusca</taxon>
        <taxon>Bivalvia</taxon>
        <taxon>Autobranchia</taxon>
        <taxon>Heteroconchia</taxon>
        <taxon>Euheterodonta</taxon>
        <taxon>Imparidentia</taxon>
        <taxon>Neoheterodontei</taxon>
        <taxon>Myida</taxon>
        <taxon>Dreissenoidea</taxon>
        <taxon>Dreissenidae</taxon>
        <taxon>Dreissena</taxon>
    </lineage>
</organism>
<accession>A0A9D4I729</accession>
<proteinExistence type="predicted"/>
<protein>
    <submittedName>
        <fullName evidence="1">Uncharacterized protein</fullName>
    </submittedName>
</protein>
<dbReference type="Proteomes" id="UP000828390">
    <property type="component" value="Unassembled WGS sequence"/>
</dbReference>